<dbReference type="Proteomes" id="UP000352698">
    <property type="component" value="Unassembled WGS sequence"/>
</dbReference>
<comment type="function">
    <text evidence="5">Repressor of the lactose catabolism operon. Galactose-6-phosphate is the inducer.</text>
</comment>
<reference evidence="7 9" key="1">
    <citation type="submission" date="2015-06" db="EMBL/GenBank/DDBJ databases">
        <title>The Genome Sequence of Enterococcus hirae 88EA1.</title>
        <authorList>
            <consortium name="The Broad Institute Genomics Platform"/>
            <consortium name="The Broad Institute Genome Sequencing Center for Infectious Disease"/>
            <person name="Earl A.M."/>
            <person name="Van Tyne D."/>
            <person name="Lebreton F."/>
            <person name="Saavedra J.T."/>
            <person name="Gilmore M.S."/>
            <person name="Manson McGuire A."/>
            <person name="Clock S."/>
            <person name="Crupain M."/>
            <person name="Rangan U."/>
            <person name="Young S."/>
            <person name="Abouelleil A."/>
            <person name="Cao P."/>
            <person name="Chapman S.B."/>
            <person name="Griggs A."/>
            <person name="Priest M."/>
            <person name="Shea T."/>
            <person name="Wortman J."/>
            <person name="Nusbaum C."/>
            <person name="Birren B."/>
        </authorList>
    </citation>
    <scope>NUCLEOTIDE SEQUENCE [LARGE SCALE GENOMIC DNA]</scope>
    <source>
        <strain evidence="7 9">88EA1</strain>
    </source>
</reference>
<dbReference type="STRING" id="1354.A6P53_01930"/>
<evidence type="ECO:0000256" key="2">
    <source>
        <dbReference type="ARBA" id="ARBA00022491"/>
    </source>
</evidence>
<dbReference type="RefSeq" id="WP_010720077.1">
    <property type="nucleotide sequence ID" value="NZ_AP027299.1"/>
</dbReference>
<comment type="caution">
    <text evidence="7">The sequence shown here is derived from an EMBL/GenBank/DDBJ whole genome shotgun (WGS) entry which is preliminary data.</text>
</comment>
<evidence type="ECO:0000256" key="5">
    <source>
        <dbReference type="ARBA" id="ARBA00024937"/>
    </source>
</evidence>
<sequence length="252" mass="28691">MTESRKEQILTLLKKYKKLDNSELQKQLFCSPSTLRRELVALEKDGIIRRYRGGVVLEVERNHVISTNYRENVMVQEKEKIAEIASTFIGPGMSLFIDSSSTVKQLLPYLVKLSNLVVITNGLKIAYELSQACTEDSKVFMLAGEVIKDAESVVGDYGNSFLDLFQIDLCIFSSTGIDLSGIYEANFAQALVKKKVMSRGDKSLLLVDYTKFDKKHAYKFSDWTSFEYIVTDQQPADDYLQLALKHDTEFLY</sequence>
<dbReference type="PROSITE" id="PS51000">
    <property type="entry name" value="HTH_DEOR_2"/>
    <property type="match status" value="1"/>
</dbReference>
<dbReference type="InterPro" id="IPR014036">
    <property type="entry name" value="DeoR-like_C"/>
</dbReference>
<organism evidence="7 9">
    <name type="scientific">Enterococcus hirae</name>
    <dbReference type="NCBI Taxonomy" id="1354"/>
    <lineage>
        <taxon>Bacteria</taxon>
        <taxon>Bacillati</taxon>
        <taxon>Bacillota</taxon>
        <taxon>Bacilli</taxon>
        <taxon>Lactobacillales</taxon>
        <taxon>Enterococcaceae</taxon>
        <taxon>Enterococcus</taxon>
    </lineage>
</organism>
<gene>
    <name evidence="8" type="primary">glpR_1</name>
    <name evidence="7" type="ORF">EB03_02350</name>
    <name evidence="8" type="ORF">NCTC12204_00463</name>
</gene>
<keyword evidence="4" id="KW-0804">Transcription</keyword>
<evidence type="ECO:0000256" key="3">
    <source>
        <dbReference type="ARBA" id="ARBA00023015"/>
    </source>
</evidence>
<dbReference type="Pfam" id="PF00455">
    <property type="entry name" value="DeoRC"/>
    <property type="match status" value="1"/>
</dbReference>
<dbReference type="Proteomes" id="UP000253498">
    <property type="component" value="Unassembled WGS sequence"/>
</dbReference>
<dbReference type="AlphaFoldDB" id="A0A1V8W9M9"/>
<dbReference type="PANTHER" id="PTHR30363">
    <property type="entry name" value="HTH-TYPE TRANSCRIPTIONAL REGULATOR SRLR-RELATED"/>
    <property type="match status" value="1"/>
</dbReference>
<evidence type="ECO:0000313" key="10">
    <source>
        <dbReference type="Proteomes" id="UP000352698"/>
    </source>
</evidence>
<keyword evidence="3" id="KW-0805">Transcription regulation</keyword>
<dbReference type="EMBL" id="CABEEP010000001">
    <property type="protein sequence ID" value="VTQ59756.1"/>
    <property type="molecule type" value="Genomic_DNA"/>
</dbReference>
<dbReference type="Gene3D" id="3.40.50.1360">
    <property type="match status" value="1"/>
</dbReference>
<dbReference type="GO" id="GO:0003700">
    <property type="term" value="F:DNA-binding transcription factor activity"/>
    <property type="evidence" value="ECO:0007669"/>
    <property type="project" value="InterPro"/>
</dbReference>
<keyword evidence="2" id="KW-0678">Repressor</keyword>
<dbReference type="InterPro" id="IPR037171">
    <property type="entry name" value="NagB/RpiA_transferase-like"/>
</dbReference>
<evidence type="ECO:0000256" key="1">
    <source>
        <dbReference type="ARBA" id="ARBA00021390"/>
    </source>
</evidence>
<dbReference type="PANTHER" id="PTHR30363:SF4">
    <property type="entry name" value="GLYCEROL-3-PHOSPHATE REGULON REPRESSOR"/>
    <property type="match status" value="1"/>
</dbReference>
<name>A0A1V8W9M9_ENTHR</name>
<reference evidence="8 10" key="2">
    <citation type="submission" date="2019-05" db="EMBL/GenBank/DDBJ databases">
        <authorList>
            <consortium name="Pathogen Informatics"/>
        </authorList>
    </citation>
    <scope>NUCLEOTIDE SEQUENCE [LARGE SCALE GENOMIC DNA]</scope>
    <source>
        <strain evidence="8 10">NCTC12204</strain>
    </source>
</reference>
<dbReference type="SMART" id="SM00420">
    <property type="entry name" value="HTH_DEOR"/>
    <property type="match status" value="1"/>
</dbReference>
<dbReference type="GeneID" id="56785865"/>
<dbReference type="InterPro" id="IPR050313">
    <property type="entry name" value="Carb_Metab_HTH_regulators"/>
</dbReference>
<dbReference type="InterPro" id="IPR036388">
    <property type="entry name" value="WH-like_DNA-bd_sf"/>
</dbReference>
<dbReference type="InterPro" id="IPR036390">
    <property type="entry name" value="WH_DNA-bd_sf"/>
</dbReference>
<dbReference type="InterPro" id="IPR001034">
    <property type="entry name" value="DeoR_HTH"/>
</dbReference>
<proteinExistence type="predicted"/>
<evidence type="ECO:0000313" key="9">
    <source>
        <dbReference type="Proteomes" id="UP000253498"/>
    </source>
</evidence>
<dbReference type="EMBL" id="LESJ01000006">
    <property type="protein sequence ID" value="RBT67581.1"/>
    <property type="molecule type" value="Genomic_DNA"/>
</dbReference>
<dbReference type="SUPFAM" id="SSF100950">
    <property type="entry name" value="NagB/RpiA/CoA transferase-like"/>
    <property type="match status" value="1"/>
</dbReference>
<dbReference type="Pfam" id="PF08220">
    <property type="entry name" value="HTH_DeoR"/>
    <property type="match status" value="1"/>
</dbReference>
<feature type="domain" description="HTH deoR-type" evidence="6">
    <location>
        <begin position="2"/>
        <end position="57"/>
    </location>
</feature>
<evidence type="ECO:0000259" key="6">
    <source>
        <dbReference type="PROSITE" id="PS51000"/>
    </source>
</evidence>
<evidence type="ECO:0000256" key="4">
    <source>
        <dbReference type="ARBA" id="ARBA00023163"/>
    </source>
</evidence>
<evidence type="ECO:0000313" key="7">
    <source>
        <dbReference type="EMBL" id="RBT67581.1"/>
    </source>
</evidence>
<dbReference type="SMART" id="SM01134">
    <property type="entry name" value="DeoRC"/>
    <property type="match status" value="1"/>
</dbReference>
<accession>A0A1V8W9M9</accession>
<dbReference type="SUPFAM" id="SSF46785">
    <property type="entry name" value="Winged helix' DNA-binding domain"/>
    <property type="match status" value="1"/>
</dbReference>
<evidence type="ECO:0000313" key="8">
    <source>
        <dbReference type="EMBL" id="VTQ59756.1"/>
    </source>
</evidence>
<protein>
    <recommendedName>
        <fullName evidence="1">Lactose phosphotransferase system repressor</fullName>
    </recommendedName>
</protein>
<dbReference type="Gene3D" id="1.10.10.10">
    <property type="entry name" value="Winged helix-like DNA-binding domain superfamily/Winged helix DNA-binding domain"/>
    <property type="match status" value="1"/>
</dbReference>